<name>A0A086JZ23_TOXGO</name>
<reference evidence="2 3" key="1">
    <citation type="submission" date="2014-03" db="EMBL/GenBank/DDBJ databases">
        <authorList>
            <person name="Sibley D."/>
            <person name="Venepally P."/>
            <person name="Karamycheva S."/>
            <person name="Hadjithomas M."/>
            <person name="Khan A."/>
            <person name="Brunk B."/>
            <person name="Roos D."/>
            <person name="Caler E."/>
            <person name="Lorenzi H."/>
        </authorList>
    </citation>
    <scope>NUCLEOTIDE SEQUENCE [LARGE SCALE GENOMIC DNA]</scope>
    <source>
        <strain evidence="3">p89</strain>
    </source>
</reference>
<feature type="domain" description="SRS" evidence="1">
    <location>
        <begin position="77"/>
        <end position="209"/>
    </location>
</feature>
<proteinExistence type="predicted"/>
<dbReference type="PRINTS" id="PR01801">
    <property type="entry name" value="SURFCEANTIGN"/>
</dbReference>
<evidence type="ECO:0000313" key="3">
    <source>
        <dbReference type="Proteomes" id="UP000028828"/>
    </source>
</evidence>
<dbReference type="Gene3D" id="2.60.40.1320">
    <property type="entry name" value="SRS domain"/>
    <property type="match status" value="2"/>
</dbReference>
<accession>A0A086JZ23</accession>
<dbReference type="SUPFAM" id="SSF74877">
    <property type="entry name" value="Major surface antigen p30, SAG1"/>
    <property type="match status" value="2"/>
</dbReference>
<protein>
    <submittedName>
        <fullName evidence="2">SAG-related sequence SRS43</fullName>
    </submittedName>
</protein>
<dbReference type="VEuPathDB" id="ToxoDB:TGP89_234930"/>
<feature type="domain" description="SRS" evidence="1">
    <location>
        <begin position="219"/>
        <end position="351"/>
    </location>
</feature>
<sequence>MMQGSRMQCLGSQSAATISQMSLRKWPRTFRMGLTLMVLFAATSTQYGYSPSSTIAGALPSAGTTVSDCDADTNKGTTTCKCLKEDTAPKPLSATMSEDSNVLQVTCENDLTFAPDDESGQKVCPENTTSLHQCCTTSAGSNACINVSDIFAGSQNGLQWEKDTTTTPTSPTRKLTVPKESFPYTDRKFVVGCLKNTRNADHCKVTVTVTARATAKKDQTVTCAYGASSNAEAQTITLSPSQNSFTLVCGTEGQILPSTYTKNFCVNTDKDITTACELKAYTSIIETYHETWWKETDATKAYTLQIPPTDFPEEAASIVVGCQKKAAQSSNERDNSSETHSLSACKVKVTIEGSPNSSGAAAMSGTKVSLTLTAVAIISAFAHAM</sequence>
<comment type="caution">
    <text evidence="2">The sequence shown here is derived from an EMBL/GenBank/DDBJ whole genome shotgun (WGS) entry which is preliminary data.</text>
</comment>
<evidence type="ECO:0000313" key="2">
    <source>
        <dbReference type="EMBL" id="KFG37391.1"/>
    </source>
</evidence>
<gene>
    <name evidence="2" type="ORF">TGP89_234930</name>
</gene>
<organism evidence="2 3">
    <name type="scientific">Toxoplasma gondii p89</name>
    <dbReference type="NCBI Taxonomy" id="943119"/>
    <lineage>
        <taxon>Eukaryota</taxon>
        <taxon>Sar</taxon>
        <taxon>Alveolata</taxon>
        <taxon>Apicomplexa</taxon>
        <taxon>Conoidasida</taxon>
        <taxon>Coccidia</taxon>
        <taxon>Eucoccidiorida</taxon>
        <taxon>Eimeriorina</taxon>
        <taxon>Sarcocystidae</taxon>
        <taxon>Toxoplasma</taxon>
    </lineage>
</organism>
<dbReference type="OrthoDB" id="331365at2759"/>
<dbReference type="Pfam" id="PF04092">
    <property type="entry name" value="SAG"/>
    <property type="match status" value="2"/>
</dbReference>
<evidence type="ECO:0000259" key="1">
    <source>
        <dbReference type="Pfam" id="PF04092"/>
    </source>
</evidence>
<dbReference type="EMBL" id="AEYI02001444">
    <property type="protein sequence ID" value="KFG37391.1"/>
    <property type="molecule type" value="Genomic_DNA"/>
</dbReference>
<dbReference type="GO" id="GO:0016020">
    <property type="term" value="C:membrane"/>
    <property type="evidence" value="ECO:0007669"/>
    <property type="project" value="InterPro"/>
</dbReference>
<dbReference type="Proteomes" id="UP000028828">
    <property type="component" value="Unassembled WGS sequence"/>
</dbReference>
<dbReference type="InterPro" id="IPR028352">
    <property type="entry name" value="Surface_antig_SAG1"/>
</dbReference>
<dbReference type="InterPro" id="IPR036755">
    <property type="entry name" value="SRS_dom_sf"/>
</dbReference>
<dbReference type="InterPro" id="IPR007226">
    <property type="entry name" value="SRS_dom"/>
</dbReference>
<dbReference type="AlphaFoldDB" id="A0A086JZ23"/>